<dbReference type="SUPFAM" id="SSF55874">
    <property type="entry name" value="ATPase domain of HSP90 chaperone/DNA topoisomerase II/histidine kinase"/>
    <property type="match status" value="1"/>
</dbReference>
<dbReference type="SMART" id="SM00388">
    <property type="entry name" value="HisKA"/>
    <property type="match status" value="1"/>
</dbReference>
<evidence type="ECO:0000256" key="6">
    <source>
        <dbReference type="ARBA" id="ARBA00022777"/>
    </source>
</evidence>
<dbReference type="InterPro" id="IPR004358">
    <property type="entry name" value="Sig_transdc_His_kin-like_C"/>
</dbReference>
<evidence type="ECO:0000256" key="4">
    <source>
        <dbReference type="ARBA" id="ARBA00022553"/>
    </source>
</evidence>
<dbReference type="Pfam" id="PF00672">
    <property type="entry name" value="HAMP"/>
    <property type="match status" value="1"/>
</dbReference>
<feature type="transmembrane region" description="Helical" evidence="8">
    <location>
        <begin position="12"/>
        <end position="32"/>
    </location>
</feature>
<dbReference type="CDD" id="cd00075">
    <property type="entry name" value="HATPase"/>
    <property type="match status" value="1"/>
</dbReference>
<dbReference type="SMART" id="SM00304">
    <property type="entry name" value="HAMP"/>
    <property type="match status" value="1"/>
</dbReference>
<dbReference type="PROSITE" id="PS50109">
    <property type="entry name" value="HIS_KIN"/>
    <property type="match status" value="1"/>
</dbReference>
<keyword evidence="8" id="KW-1133">Transmembrane helix</keyword>
<dbReference type="InterPro" id="IPR005467">
    <property type="entry name" value="His_kinase_dom"/>
</dbReference>
<evidence type="ECO:0000313" key="12">
    <source>
        <dbReference type="Proteomes" id="UP000008922"/>
    </source>
</evidence>
<dbReference type="SUPFAM" id="SSF47384">
    <property type="entry name" value="Homodimeric domain of signal transducing histidine kinase"/>
    <property type="match status" value="1"/>
</dbReference>
<dbReference type="AlphaFoldDB" id="E8N550"/>
<feature type="domain" description="Histidine kinase" evidence="9">
    <location>
        <begin position="251"/>
        <end position="473"/>
    </location>
</feature>
<evidence type="ECO:0000259" key="10">
    <source>
        <dbReference type="PROSITE" id="PS50885"/>
    </source>
</evidence>
<dbReference type="Pfam" id="PF00512">
    <property type="entry name" value="HisKA"/>
    <property type="match status" value="1"/>
</dbReference>
<dbReference type="PANTHER" id="PTHR45453">
    <property type="entry name" value="PHOSPHATE REGULON SENSOR PROTEIN PHOR"/>
    <property type="match status" value="1"/>
</dbReference>
<keyword evidence="12" id="KW-1185">Reference proteome</keyword>
<keyword evidence="6 11" id="KW-0418">Kinase</keyword>
<keyword evidence="8" id="KW-0472">Membrane</keyword>
<evidence type="ECO:0000256" key="3">
    <source>
        <dbReference type="ARBA" id="ARBA00012438"/>
    </source>
</evidence>
<proteinExistence type="predicted"/>
<dbReference type="InterPro" id="IPR036097">
    <property type="entry name" value="HisK_dim/P_sf"/>
</dbReference>
<evidence type="ECO:0000256" key="7">
    <source>
        <dbReference type="ARBA" id="ARBA00023012"/>
    </source>
</evidence>
<dbReference type="InterPro" id="IPR003594">
    <property type="entry name" value="HATPase_dom"/>
</dbReference>
<evidence type="ECO:0000259" key="9">
    <source>
        <dbReference type="PROSITE" id="PS50109"/>
    </source>
</evidence>
<dbReference type="FunFam" id="3.30.565.10:FF:000006">
    <property type="entry name" value="Sensor histidine kinase WalK"/>
    <property type="match status" value="1"/>
</dbReference>
<dbReference type="Proteomes" id="UP000008922">
    <property type="component" value="Chromosome"/>
</dbReference>
<dbReference type="EC" id="2.7.13.3" evidence="3"/>
<dbReference type="InterPro" id="IPR036890">
    <property type="entry name" value="HATPase_C_sf"/>
</dbReference>
<feature type="transmembrane region" description="Helical" evidence="8">
    <location>
        <begin position="163"/>
        <end position="182"/>
    </location>
</feature>
<dbReference type="InterPro" id="IPR050351">
    <property type="entry name" value="BphY/WalK/GraS-like"/>
</dbReference>
<comment type="catalytic activity">
    <reaction evidence="1">
        <text>ATP + protein L-histidine = ADP + protein N-phospho-L-histidine.</text>
        <dbReference type="EC" id="2.7.13.3"/>
    </reaction>
</comment>
<dbReference type="PANTHER" id="PTHR45453:SF1">
    <property type="entry name" value="PHOSPHATE REGULON SENSOR PROTEIN PHOR"/>
    <property type="match status" value="1"/>
</dbReference>
<dbReference type="GO" id="GO:0005886">
    <property type="term" value="C:plasma membrane"/>
    <property type="evidence" value="ECO:0007669"/>
    <property type="project" value="TreeGrafter"/>
</dbReference>
<dbReference type="EMBL" id="AP012029">
    <property type="protein sequence ID" value="BAJ63564.1"/>
    <property type="molecule type" value="Genomic_DNA"/>
</dbReference>
<sequence>MRSISFRTLLTGLLFVGFIPLLLLIGLIVYGFQRTYLMEQAKSQLSSFIRVEIENLDPNSNLSLLAVQTGERIRPLGADLFIKDKDGNPVPPALGTGPWLEDEIHKNALIHQKAQFLTIHTDSGDRLVFLSPILSSEGMALGTLESSISLSGIQTQLLVLQRWLILLIGFSIFLVGIISQGISTFSLRPIQNLVKTAEKVREGDLHTRASTTSIIEINELAFTLNQMLTRLEEDIDAQRKLNQTMRQFAADASHELRSPLMVFNNSVDLLRKFVEEKNFLQMIEILNVLEREVQTMSRLVDNLLLLARLDQAQEDPTKILRVEEIEPLPLIEEIYERAKLLSQGQRIVMRLPSKNLKSLTADRSMLTHALNNLIENAIQHTPPEKGIFITAESEERYCIFVIQDEGTGIPKNQIPFIFDRFYRVDTSRSQRKSGAGLGLAIVQSIVHLHQGKIEVFSDEGKGTTFKVFIPYGDE</sequence>
<reference evidence="11 12" key="1">
    <citation type="submission" date="2010-12" db="EMBL/GenBank/DDBJ databases">
        <title>Whole genome sequence of Anaerolinea thermophila UNI-1.</title>
        <authorList>
            <person name="Narita-Yamada S."/>
            <person name="Kishi E."/>
            <person name="Watanabe Y."/>
            <person name="Takasaki K."/>
            <person name="Ankai A."/>
            <person name="Oguchi A."/>
            <person name="Fukui S."/>
            <person name="Takahashi M."/>
            <person name="Yashiro I."/>
            <person name="Hosoyama A."/>
            <person name="Sekiguchi Y."/>
            <person name="Hanada S."/>
            <person name="Fujita N."/>
        </authorList>
    </citation>
    <scope>NUCLEOTIDE SEQUENCE [LARGE SCALE GENOMIC DNA]</scope>
    <source>
        <strain evidence="12">DSM 14523 / JCM 11388 / NBRC 100420 / UNI-1</strain>
    </source>
</reference>
<evidence type="ECO:0000256" key="2">
    <source>
        <dbReference type="ARBA" id="ARBA00004370"/>
    </source>
</evidence>
<protein>
    <recommendedName>
        <fullName evidence="3">histidine kinase</fullName>
        <ecNumber evidence="3">2.7.13.3</ecNumber>
    </recommendedName>
</protein>
<keyword evidence="5" id="KW-0808">Transferase</keyword>
<dbReference type="Pfam" id="PF02518">
    <property type="entry name" value="HATPase_c"/>
    <property type="match status" value="1"/>
</dbReference>
<dbReference type="Gene3D" id="1.10.287.130">
    <property type="match status" value="1"/>
</dbReference>
<dbReference type="RefSeq" id="WP_013559946.1">
    <property type="nucleotide sequence ID" value="NC_014960.1"/>
</dbReference>
<evidence type="ECO:0000256" key="1">
    <source>
        <dbReference type="ARBA" id="ARBA00000085"/>
    </source>
</evidence>
<dbReference type="OrthoDB" id="9786919at2"/>
<dbReference type="SMART" id="SM00387">
    <property type="entry name" value="HATPase_c"/>
    <property type="match status" value="1"/>
</dbReference>
<dbReference type="InterPro" id="IPR003661">
    <property type="entry name" value="HisK_dim/P_dom"/>
</dbReference>
<accession>E8N550</accession>
<dbReference type="SUPFAM" id="SSF158472">
    <property type="entry name" value="HAMP domain-like"/>
    <property type="match status" value="1"/>
</dbReference>
<feature type="domain" description="HAMP" evidence="10">
    <location>
        <begin position="184"/>
        <end position="236"/>
    </location>
</feature>
<dbReference type="HOGENOM" id="CLU_000445_89_6_0"/>
<keyword evidence="4" id="KW-0597">Phosphoprotein</keyword>
<organism evidence="11 12">
    <name type="scientific">Anaerolinea thermophila (strain DSM 14523 / JCM 11388 / NBRC 100420 / UNI-1)</name>
    <dbReference type="NCBI Taxonomy" id="926569"/>
    <lineage>
        <taxon>Bacteria</taxon>
        <taxon>Bacillati</taxon>
        <taxon>Chloroflexota</taxon>
        <taxon>Anaerolineae</taxon>
        <taxon>Anaerolineales</taxon>
        <taxon>Anaerolineaceae</taxon>
        <taxon>Anaerolinea</taxon>
    </lineage>
</organism>
<evidence type="ECO:0000256" key="8">
    <source>
        <dbReference type="SAM" id="Phobius"/>
    </source>
</evidence>
<gene>
    <name evidence="11" type="ordered locus">ANT_15360</name>
</gene>
<dbReference type="GO" id="GO:0016036">
    <property type="term" value="P:cellular response to phosphate starvation"/>
    <property type="evidence" value="ECO:0007669"/>
    <property type="project" value="TreeGrafter"/>
</dbReference>
<dbReference type="Gene3D" id="6.10.340.10">
    <property type="match status" value="1"/>
</dbReference>
<dbReference type="PROSITE" id="PS50885">
    <property type="entry name" value="HAMP"/>
    <property type="match status" value="1"/>
</dbReference>
<evidence type="ECO:0000256" key="5">
    <source>
        <dbReference type="ARBA" id="ARBA00022679"/>
    </source>
</evidence>
<dbReference type="CDD" id="cd00082">
    <property type="entry name" value="HisKA"/>
    <property type="match status" value="1"/>
</dbReference>
<dbReference type="GO" id="GO:0004721">
    <property type="term" value="F:phosphoprotein phosphatase activity"/>
    <property type="evidence" value="ECO:0007669"/>
    <property type="project" value="TreeGrafter"/>
</dbReference>
<dbReference type="CDD" id="cd06225">
    <property type="entry name" value="HAMP"/>
    <property type="match status" value="1"/>
</dbReference>
<evidence type="ECO:0000313" key="11">
    <source>
        <dbReference type="EMBL" id="BAJ63564.1"/>
    </source>
</evidence>
<dbReference type="STRING" id="926569.ANT_15360"/>
<dbReference type="KEGG" id="atm:ANT_15360"/>
<keyword evidence="8" id="KW-0812">Transmembrane</keyword>
<dbReference type="InParanoid" id="E8N550"/>
<dbReference type="Gene3D" id="3.30.565.10">
    <property type="entry name" value="Histidine kinase-like ATPase, C-terminal domain"/>
    <property type="match status" value="1"/>
</dbReference>
<dbReference type="eggNOG" id="COG2205">
    <property type="taxonomic scope" value="Bacteria"/>
</dbReference>
<dbReference type="PRINTS" id="PR00344">
    <property type="entry name" value="BCTRLSENSOR"/>
</dbReference>
<keyword evidence="7" id="KW-0902">Two-component regulatory system</keyword>
<comment type="subcellular location">
    <subcellularLocation>
        <location evidence="2">Membrane</location>
    </subcellularLocation>
</comment>
<dbReference type="InterPro" id="IPR003660">
    <property type="entry name" value="HAMP_dom"/>
</dbReference>
<dbReference type="GO" id="GO:0000155">
    <property type="term" value="F:phosphorelay sensor kinase activity"/>
    <property type="evidence" value="ECO:0007669"/>
    <property type="project" value="InterPro"/>
</dbReference>
<name>E8N550_ANATU</name>